<evidence type="ECO:0000313" key="4">
    <source>
        <dbReference type="Proteomes" id="UP001159042"/>
    </source>
</evidence>
<keyword evidence="4" id="KW-1185">Reference proteome</keyword>
<dbReference type="InterPro" id="IPR002223">
    <property type="entry name" value="Kunitz_BPTI"/>
</dbReference>
<evidence type="ECO:0000313" key="3">
    <source>
        <dbReference type="EMBL" id="KAJ8922180.1"/>
    </source>
</evidence>
<feature type="signal peptide" evidence="1">
    <location>
        <begin position="1"/>
        <end position="19"/>
    </location>
</feature>
<gene>
    <name evidence="3" type="ORF">NQ315_004115</name>
</gene>
<organism evidence="3 4">
    <name type="scientific">Exocentrus adspersus</name>
    <dbReference type="NCBI Taxonomy" id="1586481"/>
    <lineage>
        <taxon>Eukaryota</taxon>
        <taxon>Metazoa</taxon>
        <taxon>Ecdysozoa</taxon>
        <taxon>Arthropoda</taxon>
        <taxon>Hexapoda</taxon>
        <taxon>Insecta</taxon>
        <taxon>Pterygota</taxon>
        <taxon>Neoptera</taxon>
        <taxon>Endopterygota</taxon>
        <taxon>Coleoptera</taxon>
        <taxon>Polyphaga</taxon>
        <taxon>Cucujiformia</taxon>
        <taxon>Chrysomeloidea</taxon>
        <taxon>Cerambycidae</taxon>
        <taxon>Lamiinae</taxon>
        <taxon>Acanthocinini</taxon>
        <taxon>Exocentrus</taxon>
    </lineage>
</organism>
<dbReference type="PROSITE" id="PS50279">
    <property type="entry name" value="BPTI_KUNITZ_2"/>
    <property type="match status" value="1"/>
</dbReference>
<dbReference type="SMART" id="SM00131">
    <property type="entry name" value="KU"/>
    <property type="match status" value="1"/>
</dbReference>
<evidence type="ECO:0000259" key="2">
    <source>
        <dbReference type="PROSITE" id="PS50279"/>
    </source>
</evidence>
<dbReference type="InterPro" id="IPR036880">
    <property type="entry name" value="Kunitz_BPTI_sf"/>
</dbReference>
<dbReference type="Pfam" id="PF00014">
    <property type="entry name" value="Kunitz_BPTI"/>
    <property type="match status" value="1"/>
</dbReference>
<dbReference type="EMBL" id="JANEYG010000007">
    <property type="protein sequence ID" value="KAJ8922180.1"/>
    <property type="molecule type" value="Genomic_DNA"/>
</dbReference>
<proteinExistence type="predicted"/>
<dbReference type="SUPFAM" id="SSF57362">
    <property type="entry name" value="BPTI-like"/>
    <property type="match status" value="1"/>
</dbReference>
<keyword evidence="1" id="KW-0732">Signal</keyword>
<feature type="chain" id="PRO_5043821355" description="BPTI/Kunitz inhibitor domain-containing protein" evidence="1">
    <location>
        <begin position="20"/>
        <end position="92"/>
    </location>
</feature>
<accession>A0AAV8W6C2</accession>
<reference evidence="3 4" key="1">
    <citation type="journal article" date="2023" name="Insect Mol. Biol.">
        <title>Genome sequencing provides insights into the evolution of gene families encoding plant cell wall-degrading enzymes in longhorned beetles.</title>
        <authorList>
            <person name="Shin N.R."/>
            <person name="Okamura Y."/>
            <person name="Kirsch R."/>
            <person name="Pauchet Y."/>
        </authorList>
    </citation>
    <scope>NUCLEOTIDE SEQUENCE [LARGE SCALE GENOMIC DNA]</scope>
    <source>
        <strain evidence="3">EAD_L_NR</strain>
    </source>
</reference>
<dbReference type="Gene3D" id="4.10.410.10">
    <property type="entry name" value="Pancreatic trypsin inhibitor Kunitz domain"/>
    <property type="match status" value="1"/>
</dbReference>
<evidence type="ECO:0000256" key="1">
    <source>
        <dbReference type="SAM" id="SignalP"/>
    </source>
</evidence>
<comment type="caution">
    <text evidence="3">The sequence shown here is derived from an EMBL/GenBank/DDBJ whole genome shotgun (WGS) entry which is preliminary data.</text>
</comment>
<protein>
    <recommendedName>
        <fullName evidence="2">BPTI/Kunitz inhibitor domain-containing protein</fullName>
    </recommendedName>
</protein>
<sequence length="92" mass="10470">MTSKILIPSLYLILQVCNGAKFRESDCFLTESFMDLCKADIPVYRWDMSLEKCIPVTYGGCAKTNNNFVTKQKCQKAAEPICKRLLNLRDAL</sequence>
<dbReference type="AlphaFoldDB" id="A0AAV8W6C2"/>
<name>A0AAV8W6C2_9CUCU</name>
<dbReference type="Proteomes" id="UP001159042">
    <property type="component" value="Unassembled WGS sequence"/>
</dbReference>
<feature type="domain" description="BPTI/Kunitz inhibitor" evidence="2">
    <location>
        <begin position="27"/>
        <end position="78"/>
    </location>
</feature>
<dbReference type="GO" id="GO:0004867">
    <property type="term" value="F:serine-type endopeptidase inhibitor activity"/>
    <property type="evidence" value="ECO:0007669"/>
    <property type="project" value="InterPro"/>
</dbReference>